<keyword evidence="9 10" id="KW-0472">Membrane</keyword>
<evidence type="ECO:0000256" key="1">
    <source>
        <dbReference type="ARBA" id="ARBA00004651"/>
    </source>
</evidence>
<organism evidence="12 13">
    <name type="scientific">Novosphingobium beihaiensis</name>
    <dbReference type="NCBI Taxonomy" id="2930389"/>
    <lineage>
        <taxon>Bacteria</taxon>
        <taxon>Pseudomonadati</taxon>
        <taxon>Pseudomonadota</taxon>
        <taxon>Alphaproteobacteria</taxon>
        <taxon>Sphingomonadales</taxon>
        <taxon>Sphingomonadaceae</taxon>
        <taxon>Novosphingobium</taxon>
    </lineage>
</organism>
<gene>
    <name evidence="12" type="ORF">MTR66_16220</name>
</gene>
<evidence type="ECO:0000259" key="11">
    <source>
        <dbReference type="Pfam" id="PF01061"/>
    </source>
</evidence>
<keyword evidence="4" id="KW-1003">Cell membrane</keyword>
<evidence type="ECO:0000256" key="9">
    <source>
        <dbReference type="ARBA" id="ARBA00023136"/>
    </source>
</evidence>
<name>A0ABT0BUK5_9SPHN</name>
<protein>
    <submittedName>
        <fullName evidence="12">ABC transporter permease</fullName>
    </submittedName>
</protein>
<dbReference type="Proteomes" id="UP001202281">
    <property type="component" value="Unassembled WGS sequence"/>
</dbReference>
<dbReference type="PANTHER" id="PTHR30413">
    <property type="entry name" value="INNER MEMBRANE TRANSPORT PERMEASE"/>
    <property type="match status" value="1"/>
</dbReference>
<feature type="transmembrane region" description="Helical" evidence="10">
    <location>
        <begin position="145"/>
        <end position="166"/>
    </location>
</feature>
<dbReference type="Pfam" id="PF01061">
    <property type="entry name" value="ABC2_membrane"/>
    <property type="match status" value="1"/>
</dbReference>
<comment type="subcellular location">
    <subcellularLocation>
        <location evidence="1">Cell membrane</location>
        <topology evidence="1">Multi-pass membrane protein</topology>
    </subcellularLocation>
</comment>
<feature type="transmembrane region" description="Helical" evidence="10">
    <location>
        <begin position="111"/>
        <end position="133"/>
    </location>
</feature>
<keyword evidence="3" id="KW-0813">Transport</keyword>
<dbReference type="InterPro" id="IPR000412">
    <property type="entry name" value="ABC_2_transport"/>
</dbReference>
<evidence type="ECO:0000256" key="8">
    <source>
        <dbReference type="ARBA" id="ARBA00023047"/>
    </source>
</evidence>
<keyword evidence="5" id="KW-0762">Sugar transport</keyword>
<keyword evidence="7 10" id="KW-1133">Transmembrane helix</keyword>
<evidence type="ECO:0000256" key="3">
    <source>
        <dbReference type="ARBA" id="ARBA00022448"/>
    </source>
</evidence>
<feature type="domain" description="ABC-2 type transporter transmembrane" evidence="11">
    <location>
        <begin position="14"/>
        <end position="222"/>
    </location>
</feature>
<dbReference type="RefSeq" id="WP_243922960.1">
    <property type="nucleotide sequence ID" value="NZ_JALHLG010000032.1"/>
</dbReference>
<accession>A0ABT0BUK5</accession>
<feature type="transmembrane region" description="Helical" evidence="10">
    <location>
        <begin position="33"/>
        <end position="54"/>
    </location>
</feature>
<keyword evidence="13" id="KW-1185">Reference proteome</keyword>
<evidence type="ECO:0000256" key="2">
    <source>
        <dbReference type="ARBA" id="ARBA00007783"/>
    </source>
</evidence>
<dbReference type="EMBL" id="JALHLG010000032">
    <property type="protein sequence ID" value="MCJ2188354.1"/>
    <property type="molecule type" value="Genomic_DNA"/>
</dbReference>
<evidence type="ECO:0000313" key="13">
    <source>
        <dbReference type="Proteomes" id="UP001202281"/>
    </source>
</evidence>
<feature type="transmembrane region" description="Helical" evidence="10">
    <location>
        <begin position="60"/>
        <end position="78"/>
    </location>
</feature>
<comment type="caution">
    <text evidence="12">The sequence shown here is derived from an EMBL/GenBank/DDBJ whole genome shotgun (WGS) entry which is preliminary data.</text>
</comment>
<keyword evidence="8" id="KW-0625">Polysaccharide transport</keyword>
<evidence type="ECO:0000256" key="7">
    <source>
        <dbReference type="ARBA" id="ARBA00022989"/>
    </source>
</evidence>
<evidence type="ECO:0000313" key="12">
    <source>
        <dbReference type="EMBL" id="MCJ2188354.1"/>
    </source>
</evidence>
<evidence type="ECO:0000256" key="5">
    <source>
        <dbReference type="ARBA" id="ARBA00022597"/>
    </source>
</evidence>
<evidence type="ECO:0000256" key="10">
    <source>
        <dbReference type="SAM" id="Phobius"/>
    </source>
</evidence>
<dbReference type="InterPro" id="IPR013525">
    <property type="entry name" value="ABC2_TM"/>
</dbReference>
<comment type="similarity">
    <text evidence="2">Belongs to the ABC-2 integral membrane protein family.</text>
</comment>
<dbReference type="PRINTS" id="PR00164">
    <property type="entry name" value="ABC2TRNSPORT"/>
</dbReference>
<keyword evidence="6 10" id="KW-0812">Transmembrane</keyword>
<reference evidence="12 13" key="1">
    <citation type="submission" date="2022-04" db="EMBL/GenBank/DDBJ databases">
        <title>Identification of a novel bacterium isolated from mangrove sediments.</title>
        <authorList>
            <person name="Pan X."/>
        </authorList>
    </citation>
    <scope>NUCLEOTIDE SEQUENCE [LARGE SCALE GENOMIC DNA]</scope>
    <source>
        <strain evidence="12 13">B2638</strain>
    </source>
</reference>
<sequence>MSLISSTRVQGRVIHALLMREVLTRYGRHNIGFLWLFVEPMMFTVGVAALWSAFHAVHGSSLPIVAFAVTGYSSILLWRNMGFRTIGAIEPNLSLLYHRNIKPIDIYMSRLLLEIIGATASFVVVSFIFGMVSDDITWPENLAEVIAGWGLLAWFGVGLATLAGALSEEHEFVEKLWHPAQYLLVPLSGAAFQVDALPTALQKLALYLPMVNGVEIVREGFFGSKFHAHYDVGYLVTVNTVLTVLGLAQLRKIAREITPE</sequence>
<evidence type="ECO:0000256" key="4">
    <source>
        <dbReference type="ARBA" id="ARBA00022475"/>
    </source>
</evidence>
<dbReference type="PANTHER" id="PTHR30413:SF10">
    <property type="entry name" value="CAPSULE POLYSACCHARIDE EXPORT INNER-MEMBRANE PROTEIN CTRC"/>
    <property type="match status" value="1"/>
</dbReference>
<proteinExistence type="inferred from homology"/>
<evidence type="ECO:0000256" key="6">
    <source>
        <dbReference type="ARBA" id="ARBA00022692"/>
    </source>
</evidence>